<keyword evidence="11" id="KW-1185">Reference proteome</keyword>
<name>A0A8J3DVD1_9RHOB</name>
<dbReference type="Pfam" id="PF00595">
    <property type="entry name" value="PDZ"/>
    <property type="match status" value="1"/>
</dbReference>
<dbReference type="InterPro" id="IPR036034">
    <property type="entry name" value="PDZ_sf"/>
</dbReference>
<dbReference type="PANTHER" id="PTHR22939:SF129">
    <property type="entry name" value="SERINE PROTEASE HTRA2, MITOCHONDRIAL"/>
    <property type="match status" value="1"/>
</dbReference>
<feature type="binding site" evidence="8">
    <location>
        <position position="138"/>
    </location>
    <ligand>
        <name>substrate</name>
    </ligand>
</feature>
<protein>
    <submittedName>
        <fullName evidence="10">Serine endoprotease DegQ</fullName>
    </submittedName>
</protein>
<comment type="similarity">
    <text evidence="1">Belongs to the peptidase S1C family.</text>
</comment>
<feature type="domain" description="PDZ" evidence="9">
    <location>
        <begin position="253"/>
        <end position="325"/>
    </location>
</feature>
<dbReference type="Pfam" id="PF13365">
    <property type="entry name" value="Trypsin_2"/>
    <property type="match status" value="1"/>
</dbReference>
<dbReference type="NCBIfam" id="TIGR02037">
    <property type="entry name" value="degP_htrA_DO"/>
    <property type="match status" value="1"/>
</dbReference>
<evidence type="ECO:0000313" key="10">
    <source>
        <dbReference type="EMBL" id="GGE47430.1"/>
    </source>
</evidence>
<evidence type="ECO:0000256" key="2">
    <source>
        <dbReference type="ARBA" id="ARBA00022670"/>
    </source>
</evidence>
<dbReference type="PROSITE" id="PS50106">
    <property type="entry name" value="PDZ"/>
    <property type="match status" value="2"/>
</dbReference>
<dbReference type="AlphaFoldDB" id="A0A8J3DVD1"/>
<evidence type="ECO:0000256" key="1">
    <source>
        <dbReference type="ARBA" id="ARBA00010541"/>
    </source>
</evidence>
<accession>A0A8J3DVD1</accession>
<dbReference type="Proteomes" id="UP000602745">
    <property type="component" value="Unassembled WGS sequence"/>
</dbReference>
<evidence type="ECO:0000256" key="6">
    <source>
        <dbReference type="ARBA" id="ARBA00022825"/>
    </source>
</evidence>
<evidence type="ECO:0000256" key="5">
    <source>
        <dbReference type="ARBA" id="ARBA00022801"/>
    </source>
</evidence>
<evidence type="ECO:0000259" key="9">
    <source>
        <dbReference type="PROSITE" id="PS50106"/>
    </source>
</evidence>
<feature type="active site" description="Charge relay system" evidence="7">
    <location>
        <position position="138"/>
    </location>
</feature>
<dbReference type="SUPFAM" id="SSF50156">
    <property type="entry name" value="PDZ domain-like"/>
    <property type="match status" value="2"/>
</dbReference>
<dbReference type="InterPro" id="IPR001940">
    <property type="entry name" value="Peptidase_S1C"/>
</dbReference>
<reference evidence="10" key="1">
    <citation type="journal article" date="2014" name="Int. J. Syst. Evol. Microbiol.">
        <title>Complete genome sequence of Corynebacterium casei LMG S-19264T (=DSM 44701T), isolated from a smear-ripened cheese.</title>
        <authorList>
            <consortium name="US DOE Joint Genome Institute (JGI-PGF)"/>
            <person name="Walter F."/>
            <person name="Albersmeier A."/>
            <person name="Kalinowski J."/>
            <person name="Ruckert C."/>
        </authorList>
    </citation>
    <scope>NUCLEOTIDE SEQUENCE</scope>
    <source>
        <strain evidence="10">CCM 7684</strain>
    </source>
</reference>
<dbReference type="Gene3D" id="2.30.42.10">
    <property type="match status" value="2"/>
</dbReference>
<feature type="active site" description="Charge relay system" evidence="7">
    <location>
        <position position="108"/>
    </location>
</feature>
<dbReference type="GO" id="GO:0042597">
    <property type="term" value="C:periplasmic space"/>
    <property type="evidence" value="ECO:0007669"/>
    <property type="project" value="TreeGrafter"/>
</dbReference>
<proteinExistence type="inferred from homology"/>
<feature type="active site" description="Charge relay system" evidence="7">
    <location>
        <position position="213"/>
    </location>
</feature>
<keyword evidence="6" id="KW-0720">Serine protease</keyword>
<dbReference type="Gene3D" id="2.40.10.120">
    <property type="match status" value="1"/>
</dbReference>
<comment type="caution">
    <text evidence="10">The sequence shown here is derived from an EMBL/GenBank/DDBJ whole genome shotgun (WGS) entry which is preliminary data.</text>
</comment>
<reference evidence="10" key="2">
    <citation type="submission" date="2020-09" db="EMBL/GenBank/DDBJ databases">
        <authorList>
            <person name="Sun Q."/>
            <person name="Sedlacek I."/>
        </authorList>
    </citation>
    <scope>NUCLEOTIDE SEQUENCE</scope>
    <source>
        <strain evidence="10">CCM 7684</strain>
    </source>
</reference>
<evidence type="ECO:0000256" key="7">
    <source>
        <dbReference type="PIRSR" id="PIRSR611782-1"/>
    </source>
</evidence>
<dbReference type="EMBL" id="BMCP01000002">
    <property type="protein sequence ID" value="GGE47430.1"/>
    <property type="molecule type" value="Genomic_DNA"/>
</dbReference>
<feature type="binding site" evidence="8">
    <location>
        <begin position="211"/>
        <end position="213"/>
    </location>
    <ligand>
        <name>substrate</name>
    </ligand>
</feature>
<dbReference type="InterPro" id="IPR011782">
    <property type="entry name" value="Pept_S1C_Do"/>
</dbReference>
<keyword evidence="2" id="KW-0645">Protease</keyword>
<dbReference type="Pfam" id="PF13180">
    <property type="entry name" value="PDZ_2"/>
    <property type="match status" value="1"/>
</dbReference>
<keyword evidence="3" id="KW-0732">Signal</keyword>
<dbReference type="GO" id="GO:0004252">
    <property type="term" value="F:serine-type endopeptidase activity"/>
    <property type="evidence" value="ECO:0007669"/>
    <property type="project" value="InterPro"/>
</dbReference>
<dbReference type="SMART" id="SM00228">
    <property type="entry name" value="PDZ"/>
    <property type="match status" value="2"/>
</dbReference>
<dbReference type="PANTHER" id="PTHR22939">
    <property type="entry name" value="SERINE PROTEASE FAMILY S1C HTRA-RELATED"/>
    <property type="match status" value="1"/>
</dbReference>
<sequence length="467" mass="49771">MLYLGAALALATTPATDVAMAQERAVPQSRADVQLSYAPVVKSVSPAVVNVYASRVVQQRPRGFPFDDPIFRQFFGNSPLAVPRERVQRALGSGVIVSADGTVVTNVHVIDGATEIKVALADRREFEAEVVIRDERSDIAVLRIKDGEDFPFIELSDSDALEVGDLVLAIGNPYGLGQTVTSGIVSALRRVELRSNDQRVYIQTDAAINQGNSGGALTDMRGRLVGINTAIFSRSGGSDGIGFAVPVNVVRQVIEAAEDGEERVKRPWLGATLQSVTPDIATSLGIERPSGVLVSDLVRGGPAEAAGLRVGDIIVTIADQQIETLEDFGYRFSTRPIGGSVPITFIRDGETQNVALSLVPAPETPARDERLLDGNGPVTGATVLNMSPAVAEELGLETAGSGVIVAKVAEGSVAQRIGLKEGDRIKALNDREIDSTRTLEAVNARRDRIWSLTIQRGDQVLTQSFRS</sequence>
<dbReference type="SUPFAM" id="SSF50494">
    <property type="entry name" value="Trypsin-like serine proteases"/>
    <property type="match status" value="1"/>
</dbReference>
<dbReference type="InterPro" id="IPR009003">
    <property type="entry name" value="Peptidase_S1_PA"/>
</dbReference>
<evidence type="ECO:0000256" key="8">
    <source>
        <dbReference type="PIRSR" id="PIRSR611782-2"/>
    </source>
</evidence>
<dbReference type="GO" id="GO:0006515">
    <property type="term" value="P:protein quality control for misfolded or incompletely synthesized proteins"/>
    <property type="evidence" value="ECO:0007669"/>
    <property type="project" value="TreeGrafter"/>
</dbReference>
<dbReference type="PRINTS" id="PR00834">
    <property type="entry name" value="PROTEASES2C"/>
</dbReference>
<organism evidence="10 11">
    <name type="scientific">Agaricicola taiwanensis</name>
    <dbReference type="NCBI Taxonomy" id="591372"/>
    <lineage>
        <taxon>Bacteria</taxon>
        <taxon>Pseudomonadati</taxon>
        <taxon>Pseudomonadota</taxon>
        <taxon>Alphaproteobacteria</taxon>
        <taxon>Rhodobacterales</taxon>
        <taxon>Paracoccaceae</taxon>
        <taxon>Agaricicola</taxon>
    </lineage>
</organism>
<keyword evidence="5" id="KW-0378">Hydrolase</keyword>
<dbReference type="InterPro" id="IPR001478">
    <property type="entry name" value="PDZ"/>
</dbReference>
<evidence type="ECO:0000256" key="3">
    <source>
        <dbReference type="ARBA" id="ARBA00022729"/>
    </source>
</evidence>
<keyword evidence="4" id="KW-0677">Repeat</keyword>
<feature type="domain" description="PDZ" evidence="9">
    <location>
        <begin position="383"/>
        <end position="447"/>
    </location>
</feature>
<feature type="binding site" evidence="8">
    <location>
        <position position="108"/>
    </location>
    <ligand>
        <name>substrate</name>
    </ligand>
</feature>
<evidence type="ECO:0000313" key="11">
    <source>
        <dbReference type="Proteomes" id="UP000602745"/>
    </source>
</evidence>
<evidence type="ECO:0000256" key="4">
    <source>
        <dbReference type="ARBA" id="ARBA00022737"/>
    </source>
</evidence>
<gene>
    <name evidence="10" type="ORF">GCM10007276_25760</name>
</gene>